<dbReference type="GO" id="GO:0007165">
    <property type="term" value="P:signal transduction"/>
    <property type="evidence" value="ECO:0007669"/>
    <property type="project" value="InterPro"/>
</dbReference>
<evidence type="ECO:0000256" key="1">
    <source>
        <dbReference type="ARBA" id="ARBA00004300"/>
    </source>
</evidence>
<feature type="domain" description="ELK" evidence="8">
    <location>
        <begin position="1270"/>
        <end position="1291"/>
    </location>
</feature>
<name>A0A2J7Q288_9NEOP</name>
<dbReference type="InterPro" id="IPR019528">
    <property type="entry name" value="PACT_domain"/>
</dbReference>
<gene>
    <name evidence="9" type="ORF">B7P43_G07122</name>
</gene>
<feature type="domain" description="ELK" evidence="8">
    <location>
        <begin position="193"/>
        <end position="211"/>
    </location>
</feature>
<protein>
    <recommendedName>
        <fullName evidence="8">ELK domain-containing protein</fullName>
    </recommendedName>
</protein>
<keyword evidence="10" id="KW-1185">Reference proteome</keyword>
<dbReference type="GO" id="GO:0060090">
    <property type="term" value="F:molecular adaptor activity"/>
    <property type="evidence" value="ECO:0007669"/>
    <property type="project" value="InterPro"/>
</dbReference>
<feature type="coiled-coil region" evidence="6">
    <location>
        <begin position="856"/>
        <end position="955"/>
    </location>
</feature>
<evidence type="ECO:0000256" key="3">
    <source>
        <dbReference type="ARBA" id="ARBA00022553"/>
    </source>
</evidence>
<feature type="domain" description="ELK" evidence="8">
    <location>
        <begin position="88"/>
        <end position="109"/>
    </location>
</feature>
<feature type="coiled-coil region" evidence="6">
    <location>
        <begin position="4"/>
        <end position="39"/>
    </location>
</feature>
<dbReference type="InterPro" id="IPR028745">
    <property type="entry name" value="AKAP9/Pericentrin"/>
</dbReference>
<feature type="domain" description="ELK" evidence="8">
    <location>
        <begin position="285"/>
        <end position="306"/>
    </location>
</feature>
<dbReference type="STRING" id="105785.A0A2J7Q288"/>
<dbReference type="Pfam" id="PF10495">
    <property type="entry name" value="PACT_coil_coil"/>
    <property type="match status" value="1"/>
</dbReference>
<accession>A0A2J7Q288</accession>
<feature type="coiled-coil region" evidence="6">
    <location>
        <begin position="1600"/>
        <end position="1758"/>
    </location>
</feature>
<dbReference type="FunCoup" id="A0A2J7Q288">
    <property type="interactions" value="278"/>
</dbReference>
<evidence type="ECO:0000313" key="10">
    <source>
        <dbReference type="Proteomes" id="UP000235965"/>
    </source>
</evidence>
<evidence type="ECO:0000256" key="5">
    <source>
        <dbReference type="ARBA" id="ARBA00023212"/>
    </source>
</evidence>
<comment type="subcellular location">
    <subcellularLocation>
        <location evidence="1">Cytoplasm</location>
        <location evidence="1">Cytoskeleton</location>
        <location evidence="1">Microtubule organizing center</location>
        <location evidence="1">Centrosome</location>
    </subcellularLocation>
</comment>
<dbReference type="EMBL" id="NEVH01019373">
    <property type="protein sequence ID" value="PNF22694.1"/>
    <property type="molecule type" value="Genomic_DNA"/>
</dbReference>
<dbReference type="Proteomes" id="UP000235965">
    <property type="component" value="Unassembled WGS sequence"/>
</dbReference>
<feature type="compositionally biased region" description="Basic and acidic residues" evidence="7">
    <location>
        <begin position="1866"/>
        <end position="1876"/>
    </location>
</feature>
<proteinExistence type="predicted"/>
<feature type="compositionally biased region" description="Polar residues" evidence="7">
    <location>
        <begin position="466"/>
        <end position="483"/>
    </location>
</feature>
<feature type="coiled-coil region" evidence="6">
    <location>
        <begin position="165"/>
        <end position="216"/>
    </location>
</feature>
<feature type="coiled-coil region" evidence="6">
    <location>
        <begin position="723"/>
        <end position="817"/>
    </location>
</feature>
<feature type="region of interest" description="Disordered" evidence="7">
    <location>
        <begin position="1866"/>
        <end position="1885"/>
    </location>
</feature>
<comment type="caution">
    <text evidence="9">The sequence shown here is derived from an EMBL/GenBank/DDBJ whole genome shotgun (WGS) entry which is preliminary data.</text>
</comment>
<feature type="coiled-coil region" evidence="6">
    <location>
        <begin position="295"/>
        <end position="326"/>
    </location>
</feature>
<feature type="region of interest" description="Disordered" evidence="7">
    <location>
        <begin position="432"/>
        <end position="483"/>
    </location>
</feature>
<organism evidence="9 10">
    <name type="scientific">Cryptotermes secundus</name>
    <dbReference type="NCBI Taxonomy" id="105785"/>
    <lineage>
        <taxon>Eukaryota</taxon>
        <taxon>Metazoa</taxon>
        <taxon>Ecdysozoa</taxon>
        <taxon>Arthropoda</taxon>
        <taxon>Hexapoda</taxon>
        <taxon>Insecta</taxon>
        <taxon>Pterygota</taxon>
        <taxon>Neoptera</taxon>
        <taxon>Polyneoptera</taxon>
        <taxon>Dictyoptera</taxon>
        <taxon>Blattodea</taxon>
        <taxon>Blattoidea</taxon>
        <taxon>Termitoidae</taxon>
        <taxon>Kalotermitidae</taxon>
        <taxon>Cryptotermitinae</taxon>
        <taxon>Cryptotermes</taxon>
    </lineage>
</organism>
<feature type="coiled-coil region" evidence="6">
    <location>
        <begin position="1013"/>
        <end position="1157"/>
    </location>
</feature>
<evidence type="ECO:0000313" key="9">
    <source>
        <dbReference type="EMBL" id="PNF22694.1"/>
    </source>
</evidence>
<dbReference type="SMART" id="SM01188">
    <property type="entry name" value="ELK"/>
    <property type="match status" value="6"/>
</dbReference>
<feature type="coiled-coil region" evidence="6">
    <location>
        <begin position="1307"/>
        <end position="1369"/>
    </location>
</feature>
<dbReference type="GO" id="GO:0005737">
    <property type="term" value="C:cytoplasm"/>
    <property type="evidence" value="ECO:0007669"/>
    <property type="project" value="UniProtKB-ARBA"/>
</dbReference>
<feature type="domain" description="ELK" evidence="8">
    <location>
        <begin position="1169"/>
        <end position="1190"/>
    </location>
</feature>
<feature type="domain" description="ELK" evidence="8">
    <location>
        <begin position="43"/>
        <end position="64"/>
    </location>
</feature>
<dbReference type="PANTHER" id="PTHR44981">
    <property type="entry name" value="PERICENTRIN-LIKE PROTEIN, ISOFORM F"/>
    <property type="match status" value="1"/>
</dbReference>
<evidence type="ECO:0000259" key="8">
    <source>
        <dbReference type="SMART" id="SM01188"/>
    </source>
</evidence>
<evidence type="ECO:0000256" key="4">
    <source>
        <dbReference type="ARBA" id="ARBA00023054"/>
    </source>
</evidence>
<dbReference type="Gene3D" id="1.20.5.170">
    <property type="match status" value="1"/>
</dbReference>
<dbReference type="InterPro" id="IPR005539">
    <property type="entry name" value="ELK_dom"/>
</dbReference>
<dbReference type="GO" id="GO:0005813">
    <property type="term" value="C:centrosome"/>
    <property type="evidence" value="ECO:0007669"/>
    <property type="project" value="UniProtKB-SubCell"/>
</dbReference>
<feature type="compositionally biased region" description="Basic and acidic residues" evidence="7">
    <location>
        <begin position="456"/>
        <end position="465"/>
    </location>
</feature>
<evidence type="ECO:0000256" key="6">
    <source>
        <dbReference type="SAM" id="Coils"/>
    </source>
</evidence>
<dbReference type="InParanoid" id="A0A2J7Q288"/>
<keyword evidence="2" id="KW-0963">Cytoplasm</keyword>
<dbReference type="GO" id="GO:0003677">
    <property type="term" value="F:DNA binding"/>
    <property type="evidence" value="ECO:0007669"/>
    <property type="project" value="InterPro"/>
</dbReference>
<keyword evidence="4 6" id="KW-0175">Coiled coil</keyword>
<dbReference type="PANTHER" id="PTHR44981:SF2">
    <property type="entry name" value="PERICENTRIN-LIKE PROTEIN, ISOFORM F"/>
    <property type="match status" value="1"/>
</dbReference>
<evidence type="ECO:0000256" key="7">
    <source>
        <dbReference type="SAM" id="MobiDB-lite"/>
    </source>
</evidence>
<feature type="coiled-coil region" evidence="6">
    <location>
        <begin position="1394"/>
        <end position="1435"/>
    </location>
</feature>
<reference evidence="9 10" key="1">
    <citation type="submission" date="2017-12" db="EMBL/GenBank/DDBJ databases">
        <title>Hemimetabolous genomes reveal molecular basis of termite eusociality.</title>
        <authorList>
            <person name="Harrison M.C."/>
            <person name="Jongepier E."/>
            <person name="Robertson H.M."/>
            <person name="Arning N."/>
            <person name="Bitard-Feildel T."/>
            <person name="Chao H."/>
            <person name="Childers C.P."/>
            <person name="Dinh H."/>
            <person name="Doddapaneni H."/>
            <person name="Dugan S."/>
            <person name="Gowin J."/>
            <person name="Greiner C."/>
            <person name="Han Y."/>
            <person name="Hu H."/>
            <person name="Hughes D.S.T."/>
            <person name="Huylmans A.-K."/>
            <person name="Kemena C."/>
            <person name="Kremer L.P.M."/>
            <person name="Lee S.L."/>
            <person name="Lopez-Ezquerra A."/>
            <person name="Mallet L."/>
            <person name="Monroy-Kuhn J.M."/>
            <person name="Moser A."/>
            <person name="Murali S.C."/>
            <person name="Muzny D.M."/>
            <person name="Otani S."/>
            <person name="Piulachs M.-D."/>
            <person name="Poelchau M."/>
            <person name="Qu J."/>
            <person name="Schaub F."/>
            <person name="Wada-Katsumata A."/>
            <person name="Worley K.C."/>
            <person name="Xie Q."/>
            <person name="Ylla G."/>
            <person name="Poulsen M."/>
            <person name="Gibbs R.A."/>
            <person name="Schal C."/>
            <person name="Richards S."/>
            <person name="Belles X."/>
            <person name="Korb J."/>
            <person name="Bornberg-Bauer E."/>
        </authorList>
    </citation>
    <scope>NUCLEOTIDE SEQUENCE [LARGE SCALE GENOMIC DNA]</scope>
    <source>
        <tissue evidence="9">Whole body</tissue>
    </source>
</reference>
<dbReference type="OrthoDB" id="8197947at2759"/>
<keyword evidence="3" id="KW-0597">Phosphoprotein</keyword>
<sequence>MEMVDEHRKELEILKDMYEDDLKKQIEHLTYRMKQGEEEHVVATKSELLSKHVRDIQKLKDSFVDQTGRAINDPVLQKVDLEHKIHTDVRQQYEEEYQKKLTELRYEMQEKHAKELETRTEAERKIMAEQFDELTNIWKKSAEEEQDKFMANQKEMMLDFVKQHQQDLQTLKMQHEASLQAAQDECHHEVWLQQLRDKHEQEIGALQEEISRLMQEKGGGIIHTKNVTTVGVSTDQTDGDEELDTTTVRETTALHTIQQLRDELREKALLSNESEDTPCPRELIELQEKFTVHYKEELSLLKEEHANEVARLKKDHEMELQSLTKKYSQDIEVLEGQMATETTQHELEKTKLAMQIKLGDSSAVGTENAVSVLDTDLEQLIRERDCLRKITDTLRYLLRELVAYLNVCEDELNNTLIGELLKFEPVASKNSGELSKNNNEMKDQTLPCVPENVCSKSDDNTETRNDSSSIKNGETFSVESTVRSPQRNEILMPQDQVICDEVSVTSHSFDHSLIPLTERSSISAHGTHRVHFAPDASSIISLIDEDNLLDYIERNRDVSLDFRSELDSCLERLKAEAVAILGLSGTLPRTVQITHDAVMLLKEKVNILTNQLDVEVKRKDELLKQLENVEVKEKECVLLQEQLAKLKIIKEVLESDLRAARSQVTELERELGKREDVTEGFGESIEPCLVRRLHNMAQLQDKARSVLSERAFGDHKSPHLKLIEELCQEGDRLSEEARKERDDLQQQVEAADKQLRATRLFLEEQAAEREQERDDFLREIAKLHGQIRERDHDRTERERLTKEVESLELQVKEATCEQKVFDLKKEELEMELKAAVDKIWMLRDIIGELESQIETRTEHEAALEQQLHQLHALLEQQGRTHQELTDELDSLRLESGKSELTEHISHLEEQLRKHRLHVEQFQSDSTAVRQMKAQLRDLEATVDKKTKELESFHATVSSASCSSPSEDVSIREQLDAFRSDTPEEARSAQSPVCLPLDELHRLQDKLLRHSRAEEVALKRIRDLEMELKGVKRNEEEVAAERDVLQECMEEQLLKISALQSRLDEQRQKTDSQLKEANLELQTKVHDQEKELNRLLETIENREQEVKELKIMFEETRKVMAAQEREWHTKTTDELEMIEKLTETCKKLKAEKGALEDTREEVGQFTPCLELLGVVLSQKNAYISSLRKEVEGLKNLLDPERQKEWEEVRHQMYMSGLRDEMRYQKGDVTEEMLSLDVLYTSPRDVTSGSQLDVSDKHLKAMLANKDREIISLKQQLEERINGDLSELQVELDKRNQRLLACETQLVDMPILKAENEALKKAIESVETDKEDCKKKLDAVKCSEGQVRVDLEQALKKLEEKQNEIDFLQSHISVKDDLLQGMGVNRQASVAQMGELLRHRSENSGLRSETAELEKELEILKQKILELAAENHNLKDDLNRLPGTPDELAGQVQKELDVLKQMDVSIMKKLDTEEPGLSEDVACTCAVSSTVLSQVLSKALREGISALKVSEFSIIYQEICRAAYGRIMQDSATQMEPEIMPASRADEDKPLMVAKISALESEVACKQQEAQKRIYDLEESLCQEKKHIHKMQEHVNQEQQWRRELQERLQLQEQSTVELEEQRDRLLELSSYQEKQLRQYAIDLEEERAGTRQLQDDLRKKESTIKNLEDMMNDERVRTRDAKLNDAALIEAKLESEQELCEKLKLELQKEKQKAENLEVAVKKEKQLGQQKVEIEREIIQELKREFLALEGQRDSLSMQLVHVREQLSLSRTETEAMERRVHMLQEADVRRQKKRLLDQREMERNRQELHKAQSLQFGLEQKIVDLEREVSRLKQELHERKEQVEAAELDQDIAQLRHEVEKLRQHMEGSKVREQQLSREPSSSSRVLSPVVDKLKNVNAMLEQHMTESAELAQTLSQLTEERQCLQARVEELEEKLSTALKAKAADETDEEHVAFAAQRALCAQKKASFKLAMAKAEADVHGFRTDDGADSSDRVKYFNGRYLRAESYRKALVWQKRYLLGVLHGYQVREAIIMSGLEKLPGVQGTMRHQKHSAYLKKPRTRFKIAAIVVIALSRMRYLVRRWRLRCQIGSGAGLSRGVSESTVFSAQSSCHGPRRRGSSTSVISVGTSGALLQGSPPSRDRPVSQRWETDFVQHRVRNAVTPLRPNDVAEYVDRFDELQRRLGLSVITLPP</sequence>
<feature type="coiled-coil region" evidence="6">
    <location>
        <begin position="612"/>
        <end position="677"/>
    </location>
</feature>
<evidence type="ECO:0000256" key="2">
    <source>
        <dbReference type="ARBA" id="ARBA00022490"/>
    </source>
</evidence>
<keyword evidence="5" id="KW-0206">Cytoskeleton</keyword>